<dbReference type="Gene3D" id="2.30.38.10">
    <property type="entry name" value="Luciferase, Domain 3"/>
    <property type="match status" value="1"/>
</dbReference>
<dbReference type="Gene3D" id="3.30.300.30">
    <property type="match status" value="2"/>
</dbReference>
<protein>
    <submittedName>
        <fullName evidence="8">Amino acid adenylation domain-containing protein</fullName>
    </submittedName>
</protein>
<dbReference type="CDD" id="cd19543">
    <property type="entry name" value="DCL_NRPS"/>
    <property type="match status" value="1"/>
</dbReference>
<dbReference type="InterPro" id="IPR006162">
    <property type="entry name" value="Ppantetheine_attach_site"/>
</dbReference>
<dbReference type="InterPro" id="IPR000873">
    <property type="entry name" value="AMP-dep_synth/lig_dom"/>
</dbReference>
<dbReference type="Gene3D" id="1.10.1200.10">
    <property type="entry name" value="ACP-like"/>
    <property type="match status" value="1"/>
</dbReference>
<keyword evidence="2" id="KW-0596">Phosphopantetheine</keyword>
<accession>A0ABW1KEH0</accession>
<dbReference type="InterPro" id="IPR025110">
    <property type="entry name" value="AMP-bd_C"/>
</dbReference>
<keyword evidence="9" id="KW-1185">Reference proteome</keyword>
<dbReference type="EMBL" id="JBHSPR010000019">
    <property type="protein sequence ID" value="MFC6019329.1"/>
    <property type="molecule type" value="Genomic_DNA"/>
</dbReference>
<dbReference type="SUPFAM" id="SSF52777">
    <property type="entry name" value="CoA-dependent acyltransferases"/>
    <property type="match status" value="5"/>
</dbReference>
<evidence type="ECO:0000256" key="4">
    <source>
        <dbReference type="ARBA" id="ARBA00022737"/>
    </source>
</evidence>
<evidence type="ECO:0000256" key="2">
    <source>
        <dbReference type="ARBA" id="ARBA00022450"/>
    </source>
</evidence>
<keyword evidence="5" id="KW-0045">Antibiotic biosynthesis</keyword>
<dbReference type="Gene3D" id="3.40.50.12780">
    <property type="entry name" value="N-terminal domain of ligase-like"/>
    <property type="match status" value="1"/>
</dbReference>
<organism evidence="8 9">
    <name type="scientific">Plantactinospora solaniradicis</name>
    <dbReference type="NCBI Taxonomy" id="1723736"/>
    <lineage>
        <taxon>Bacteria</taxon>
        <taxon>Bacillati</taxon>
        <taxon>Actinomycetota</taxon>
        <taxon>Actinomycetes</taxon>
        <taxon>Micromonosporales</taxon>
        <taxon>Micromonosporaceae</taxon>
        <taxon>Plantactinospora</taxon>
    </lineage>
</organism>
<evidence type="ECO:0000256" key="1">
    <source>
        <dbReference type="ARBA" id="ARBA00001957"/>
    </source>
</evidence>
<reference evidence="9" key="1">
    <citation type="journal article" date="2019" name="Int. J. Syst. Evol. Microbiol.">
        <title>The Global Catalogue of Microorganisms (GCM) 10K type strain sequencing project: providing services to taxonomists for standard genome sequencing and annotation.</title>
        <authorList>
            <consortium name="The Broad Institute Genomics Platform"/>
            <consortium name="The Broad Institute Genome Sequencing Center for Infectious Disease"/>
            <person name="Wu L."/>
            <person name="Ma J."/>
        </authorList>
    </citation>
    <scope>NUCLEOTIDE SEQUENCE [LARGE SCALE GENOMIC DNA]</scope>
    <source>
        <strain evidence="9">ZS-35-S2</strain>
    </source>
</reference>
<dbReference type="SMART" id="SM00823">
    <property type="entry name" value="PKS_PP"/>
    <property type="match status" value="1"/>
</dbReference>
<dbReference type="CDD" id="cd05930">
    <property type="entry name" value="A_NRPS"/>
    <property type="match status" value="1"/>
</dbReference>
<dbReference type="InterPro" id="IPR045851">
    <property type="entry name" value="AMP-bd_C_sf"/>
</dbReference>
<evidence type="ECO:0000256" key="5">
    <source>
        <dbReference type="ARBA" id="ARBA00023194"/>
    </source>
</evidence>
<dbReference type="NCBIfam" id="TIGR01720">
    <property type="entry name" value="NRPS-para261"/>
    <property type="match status" value="1"/>
</dbReference>
<dbReference type="Pfam" id="PF00501">
    <property type="entry name" value="AMP-binding"/>
    <property type="match status" value="2"/>
</dbReference>
<keyword evidence="3" id="KW-0597">Phosphoprotein</keyword>
<name>A0ABW1KEH0_9ACTN</name>
<evidence type="ECO:0000256" key="6">
    <source>
        <dbReference type="SAM" id="MobiDB-lite"/>
    </source>
</evidence>
<feature type="region of interest" description="Disordered" evidence="6">
    <location>
        <begin position="560"/>
        <end position="579"/>
    </location>
</feature>
<dbReference type="Pfam" id="PF00550">
    <property type="entry name" value="PP-binding"/>
    <property type="match status" value="1"/>
</dbReference>
<comment type="caution">
    <text evidence="8">The sequence shown here is derived from an EMBL/GenBank/DDBJ whole genome shotgun (WGS) entry which is preliminary data.</text>
</comment>
<dbReference type="InterPro" id="IPR023213">
    <property type="entry name" value="CAT-like_dom_sf"/>
</dbReference>
<dbReference type="RefSeq" id="WP_377425239.1">
    <property type="nucleotide sequence ID" value="NZ_JBHSPR010000019.1"/>
</dbReference>
<feature type="non-terminal residue" evidence="8">
    <location>
        <position position="2206"/>
    </location>
</feature>
<dbReference type="Gene3D" id="3.40.50.980">
    <property type="match status" value="2"/>
</dbReference>
<dbReference type="PANTHER" id="PTHR45527:SF1">
    <property type="entry name" value="FATTY ACID SYNTHASE"/>
    <property type="match status" value="1"/>
</dbReference>
<evidence type="ECO:0000313" key="9">
    <source>
        <dbReference type="Proteomes" id="UP001596203"/>
    </source>
</evidence>
<dbReference type="Gene3D" id="3.30.559.10">
    <property type="entry name" value="Chloramphenicol acetyltransferase-like domain"/>
    <property type="match status" value="2"/>
</dbReference>
<evidence type="ECO:0000313" key="8">
    <source>
        <dbReference type="EMBL" id="MFC6019329.1"/>
    </source>
</evidence>
<proteinExistence type="predicted"/>
<dbReference type="InterPro" id="IPR009081">
    <property type="entry name" value="PP-bd_ACP"/>
</dbReference>
<dbReference type="PROSITE" id="PS00012">
    <property type="entry name" value="PHOSPHOPANTETHEINE"/>
    <property type="match status" value="1"/>
</dbReference>
<evidence type="ECO:0000256" key="3">
    <source>
        <dbReference type="ARBA" id="ARBA00022553"/>
    </source>
</evidence>
<dbReference type="InterPro" id="IPR001242">
    <property type="entry name" value="Condensation_dom"/>
</dbReference>
<dbReference type="InterPro" id="IPR042099">
    <property type="entry name" value="ANL_N_sf"/>
</dbReference>
<dbReference type="Pfam" id="PF00668">
    <property type="entry name" value="Condensation"/>
    <property type="match status" value="2"/>
</dbReference>
<dbReference type="InterPro" id="IPR020806">
    <property type="entry name" value="PKS_PP-bd"/>
</dbReference>
<evidence type="ECO:0000259" key="7">
    <source>
        <dbReference type="PROSITE" id="PS50075"/>
    </source>
</evidence>
<gene>
    <name evidence="8" type="ORF">ACFP2T_24370</name>
</gene>
<dbReference type="SUPFAM" id="SSF47336">
    <property type="entry name" value="ACP-like"/>
    <property type="match status" value="1"/>
</dbReference>
<dbReference type="InterPro" id="IPR036736">
    <property type="entry name" value="ACP-like_sf"/>
</dbReference>
<feature type="domain" description="Carrier" evidence="7">
    <location>
        <begin position="1188"/>
        <end position="1263"/>
    </location>
</feature>
<dbReference type="InterPro" id="IPR020845">
    <property type="entry name" value="AMP-binding_CS"/>
</dbReference>
<keyword evidence="4" id="KW-0677">Repeat</keyword>
<dbReference type="PROSITE" id="PS50075">
    <property type="entry name" value="CARRIER"/>
    <property type="match status" value="1"/>
</dbReference>
<dbReference type="Pfam" id="PF13193">
    <property type="entry name" value="AMP-binding_C"/>
    <property type="match status" value="1"/>
</dbReference>
<dbReference type="CDD" id="cd17643">
    <property type="entry name" value="A_NRPS_Cytc1-like"/>
    <property type="match status" value="1"/>
</dbReference>
<sequence length="2206" mass="235832">DMDLSRTVGWFTNSYPVRLDPGAVNFTEVRAGGPAAGRAIKRIKELLRAVPGDGLGYGLLRYLNPDTAPQLANLPTPQIGFNYLGRITTEGAGPAAPQDWVPTGAAATGGGPGETLPVMHALEAMGMVHDLPDGPRLTLALAWPEQLLAESTVRTLLDGWAAMLTGLAVHTAESGGGGYTPSDLPLTELSQDELDEFEAKAITNGQSLSGVWPLSPLQEGLLFHALFDEQGTDVYVEQLVMGLGGNLDVGALRASWQGMLDRHETLRACFQRRSSGSPVQLIMRRVALPWREEDLSNLAGDAAEAEAERIAVEERAERFDLAVAPLLKVVLIKFGADRYRMLVTLHHILLDGWSLQLLLNELWASYEAGGSVAGLPVVTPYREYLEWLARQDEQAARDAWRAVLAGTDEPTLVAPVDHGAAQATAGVLSGAAGEELDAALRELARTSGLTLNTVLQAAWAVVVGQLTGRRDVVFGTSVAGRPADLSGMESMVGLFINTVPVRVRFSPEQTVAQMLEELQAQQTGLMDFQYLSLSEIQRLAGPGGVFDTMMAFENFGSGVTGQKAPDSTGQPPAGEAQEAATESLRITEVGVRESINYPLGLVVSPVGGLKMRLIYQPDLFDERAAQTIIDRMVHVLAQVAADPGARLRDLDALVPEERRLVADGRHDSPRAVPEGSLMELFEAQVTRTPDSVAVVYDGASLTYAELDRRANRLAHELISRRVGPESLVGVLMDRSIDLVVVLLGVVKAGAAYLPIDPGYPDDRISFMLADACPAVVVCTRRTTGAVSGVEQLLWDDPATAAALAVRSTTAPTDADRVAPLRPQHPAYVIFTSGSTGRPKGVLVPHANVLRLLTETEQWFGFGPDDVWTLFHSYAFDFSVWELWGALLHGGRLVVVPYLTSRSPREFLGLLVSEGVTVLNQTPSAFYQLMAADAEAPADGLALRYVIFGGEALEWSRLVDWYARHSEPSLVNMYGITETTVHVTYVALDAEKCASAPGSVIGSAIPDLRIHLLDDWLRPVPPNVPGELYVTGPGLARGYLNRPGLTAQRFVAAPDGPAGDRMYRSGDLARWKLDGSLEYLGRADDQVQLRGFRIELGEIEAVLAGHEHVGQVAVIVREDQPEVKRLVAYVVPVDGGVDTGVLREFVGAQLPDYMVPAAVVVLDSLPVTVNGKLDRGALPAPDFVGGGRGPATAAEEVLCGLFAEVLGVERVGAEASFFDLGGDSLLAMRLVARVRAVFAAEVSIRALFASPTVAQVARLVEGGESVVQVALTRRERPEVLPLSFAQQRLWFLNRLDEADQGAGAAYNMPLVMRLSGELDVAVLEAALGDVADRHESLRTIFPQSEEAACQRVLEGAAGRPALMVVEATEDELPGLVADRAVRGFDLSVDLPWRVWLLTVSPVESVLLIVAHHIAVDGWSMGLLGRDLSVAYAARRQGRAPGWEPLPVQYADYSLWQREVLGDLDDPDSLISAQLGYWREALADAPQELVLPTDRPRPSVPSFRGRSIQLDVGADVHAGLERVAQRGGATMFMVVHAALAVLLSRVGAGTDIPMGTAIAGRGDAALDDLVGFFVNTLVLRADLSGDPSFGEVLARVREADLAAYAHQDLPFERLVDDLSPVRSLSRNPLFQVMFGLQNLPGAGAQLDLPGLRVSSFGDGSQGASARFDLSIELAERRDAEGSPAGLGGVLLYATDLFDESTAESLAGRLVRVLEQVAADPGLRLSDIEVLDDAERSLVVGRWNDTAVRVPDQMVPELFEAQVAASPDVVAVRCGADVLTYAELDQRANRLARYLSGVGVAAESRVGLCLPRGVDMVVGLLAVWKAGGAFVPLDPAYPSDRLDYMVADSDTTVLVGTTDTLSAMATTGVRQVRLDEVADQVAALPSAGSGRRVAPDGLAYVIYTSGSTGRPKGVAVAHRGVLNLAEVMRPVLGVDQGVVALQFASFSFDAAVLDVVVTLAAGGTLAIASTEERTDPEALSRMIRATDVTVASVVPSLLAVLDPGTVPGVGNWVLGAERLTAELASRWTAQSRVWNTYGPTEATVITTAVPLPTMRATDTAPPIGRPIGNTRVYVLDEYLRPVPPGVTGELYVAGPQLARGYIARAGLTAERFVACPYTNGSDAGRMYRSGDLARWTPDGQLQFAGRADEQVKIRGFRVEPGEVETVLAGHESVGQVAVIVREDQPEVKRLVAYVVPVDGDAGIDVAGLR</sequence>
<feature type="non-terminal residue" evidence="8">
    <location>
        <position position="1"/>
    </location>
</feature>
<dbReference type="Gene3D" id="3.30.559.30">
    <property type="entry name" value="Nonribosomal peptide synthetase, condensation domain"/>
    <property type="match status" value="3"/>
</dbReference>
<dbReference type="NCBIfam" id="NF003417">
    <property type="entry name" value="PRK04813.1"/>
    <property type="match status" value="2"/>
</dbReference>
<dbReference type="SUPFAM" id="SSF56801">
    <property type="entry name" value="Acetyl-CoA synthetase-like"/>
    <property type="match status" value="2"/>
</dbReference>
<dbReference type="Proteomes" id="UP001596203">
    <property type="component" value="Unassembled WGS sequence"/>
</dbReference>
<dbReference type="InterPro" id="IPR010071">
    <property type="entry name" value="AA_adenyl_dom"/>
</dbReference>
<dbReference type="InterPro" id="IPR010060">
    <property type="entry name" value="NRPS_synth"/>
</dbReference>
<dbReference type="PROSITE" id="PS00455">
    <property type="entry name" value="AMP_BINDING"/>
    <property type="match status" value="2"/>
</dbReference>
<dbReference type="CDD" id="cd19540">
    <property type="entry name" value="LCL_NRPS-like"/>
    <property type="match status" value="1"/>
</dbReference>
<comment type="cofactor">
    <cofactor evidence="1">
        <name>pantetheine 4'-phosphate</name>
        <dbReference type="ChEBI" id="CHEBI:47942"/>
    </cofactor>
</comment>
<dbReference type="PANTHER" id="PTHR45527">
    <property type="entry name" value="NONRIBOSOMAL PEPTIDE SYNTHETASE"/>
    <property type="match status" value="1"/>
</dbReference>
<dbReference type="NCBIfam" id="TIGR01733">
    <property type="entry name" value="AA-adenyl-dom"/>
    <property type="match status" value="2"/>
</dbReference>